<feature type="binding site" evidence="11">
    <location>
        <position position="171"/>
    </location>
    <ligand>
        <name>FMN</name>
        <dbReference type="ChEBI" id="CHEBI:58210"/>
    </ligand>
</feature>
<keyword evidence="11" id="KW-1003">Cell membrane</keyword>
<dbReference type="InterPro" id="IPR013785">
    <property type="entry name" value="Aldolase_TIM"/>
</dbReference>
<keyword evidence="5 11" id="KW-0285">Flavoprotein</keyword>
<keyword evidence="8 11" id="KW-0560">Oxidoreductase</keyword>
<comment type="function">
    <text evidence="1 11">Catalyzes the conversion of dihydroorotate to orotate with quinone as electron acceptor.</text>
</comment>
<dbReference type="RefSeq" id="WP_269424359.1">
    <property type="nucleotide sequence ID" value="NZ_JAPWGY010000006.1"/>
</dbReference>
<keyword evidence="6 11" id="KW-0288">FMN</keyword>
<accession>A0ABT4LMA6</accession>
<dbReference type="NCBIfam" id="NF003652">
    <property type="entry name" value="PRK05286.2-5"/>
    <property type="match status" value="1"/>
</dbReference>
<comment type="subunit">
    <text evidence="11">Monomer.</text>
</comment>
<dbReference type="GO" id="GO:0106430">
    <property type="term" value="F:dihydroorotate dehydrogenase (quinone) activity"/>
    <property type="evidence" value="ECO:0007669"/>
    <property type="project" value="UniProtKB-EC"/>
</dbReference>
<dbReference type="InterPro" id="IPR050074">
    <property type="entry name" value="DHO_dehydrogenase"/>
</dbReference>
<evidence type="ECO:0000256" key="3">
    <source>
        <dbReference type="ARBA" id="ARBA00005161"/>
    </source>
</evidence>
<feature type="binding site" evidence="11">
    <location>
        <position position="294"/>
    </location>
    <ligand>
        <name>FMN</name>
        <dbReference type="ChEBI" id="CHEBI:58210"/>
    </ligand>
</feature>
<dbReference type="EMBL" id="JAPWGY010000006">
    <property type="protein sequence ID" value="MCZ4282209.1"/>
    <property type="molecule type" value="Genomic_DNA"/>
</dbReference>
<proteinExistence type="inferred from homology"/>
<comment type="subcellular location">
    <subcellularLocation>
        <location evidence="11">Cell membrane</location>
        <topology evidence="11">Peripheral membrane protein</topology>
    </subcellularLocation>
    <subcellularLocation>
        <location evidence="2">Membrane</location>
    </subcellularLocation>
</comment>
<dbReference type="Gene3D" id="3.20.20.70">
    <property type="entry name" value="Aldolase class I"/>
    <property type="match status" value="1"/>
</dbReference>
<feature type="domain" description="Dihydroorotate dehydrogenase catalytic" evidence="12">
    <location>
        <begin position="43"/>
        <end position="337"/>
    </location>
</feature>
<evidence type="ECO:0000256" key="2">
    <source>
        <dbReference type="ARBA" id="ARBA00004370"/>
    </source>
</evidence>
<reference evidence="13" key="1">
    <citation type="submission" date="2022-12" db="EMBL/GenBank/DDBJ databases">
        <title>Bacterial isolates from different developmental stages of Nematostella vectensis.</title>
        <authorList>
            <person name="Fraune S."/>
        </authorList>
    </citation>
    <scope>NUCLEOTIDE SEQUENCE</scope>
    <source>
        <strain evidence="13">G21630-S1</strain>
    </source>
</reference>
<dbReference type="PROSITE" id="PS00911">
    <property type="entry name" value="DHODEHASE_1"/>
    <property type="match status" value="1"/>
</dbReference>
<name>A0ABT4LMA6_9PROT</name>
<evidence type="ECO:0000256" key="4">
    <source>
        <dbReference type="ARBA" id="ARBA00005359"/>
    </source>
</evidence>
<feature type="binding site" evidence="11">
    <location>
        <position position="176"/>
    </location>
    <ligand>
        <name>substrate</name>
    </ligand>
</feature>
<dbReference type="EC" id="1.3.5.2" evidence="11"/>
<feature type="active site" description="Nucleophile" evidence="11">
    <location>
        <position position="174"/>
    </location>
</feature>
<evidence type="ECO:0000256" key="10">
    <source>
        <dbReference type="ARBA" id="ARBA00048639"/>
    </source>
</evidence>
<feature type="binding site" evidence="11">
    <location>
        <position position="64"/>
    </location>
    <ligand>
        <name>substrate</name>
    </ligand>
</feature>
<feature type="binding site" evidence="11">
    <location>
        <position position="140"/>
    </location>
    <ligand>
        <name>FMN</name>
        <dbReference type="ChEBI" id="CHEBI:58210"/>
    </ligand>
</feature>
<evidence type="ECO:0000313" key="14">
    <source>
        <dbReference type="Proteomes" id="UP001069802"/>
    </source>
</evidence>
<dbReference type="NCBIfam" id="TIGR01036">
    <property type="entry name" value="pyrD_sub2"/>
    <property type="match status" value="1"/>
</dbReference>
<keyword evidence="14" id="KW-1185">Reference proteome</keyword>
<dbReference type="NCBIfam" id="NF003645">
    <property type="entry name" value="PRK05286.1-2"/>
    <property type="match status" value="1"/>
</dbReference>
<dbReference type="PANTHER" id="PTHR48109">
    <property type="entry name" value="DIHYDROOROTATE DEHYDROGENASE (QUINONE), MITOCHONDRIAL-RELATED"/>
    <property type="match status" value="1"/>
</dbReference>
<protein>
    <recommendedName>
        <fullName evidence="11">Dihydroorotate dehydrogenase (quinone)</fullName>
        <ecNumber evidence="11">1.3.5.2</ecNumber>
    </recommendedName>
    <alternativeName>
        <fullName evidence="11">DHOdehase</fullName>
        <shortName evidence="11">DHOD</shortName>
        <shortName evidence="11">DHODase</shortName>
    </alternativeName>
    <alternativeName>
        <fullName evidence="11">Dihydroorotate oxidase</fullName>
    </alternativeName>
</protein>
<comment type="cofactor">
    <cofactor evidence="11">
        <name>FMN</name>
        <dbReference type="ChEBI" id="CHEBI:58210"/>
    </cofactor>
    <text evidence="11">Binds 1 FMN per subunit.</text>
</comment>
<feature type="binding site" evidence="11">
    <location>
        <begin position="315"/>
        <end position="316"/>
    </location>
    <ligand>
        <name>FMN</name>
        <dbReference type="ChEBI" id="CHEBI:58210"/>
    </ligand>
</feature>
<evidence type="ECO:0000256" key="7">
    <source>
        <dbReference type="ARBA" id="ARBA00022975"/>
    </source>
</evidence>
<dbReference type="PROSITE" id="PS00912">
    <property type="entry name" value="DHODEHASE_2"/>
    <property type="match status" value="1"/>
</dbReference>
<feature type="binding site" evidence="11">
    <location>
        <position position="242"/>
    </location>
    <ligand>
        <name>FMN</name>
        <dbReference type="ChEBI" id="CHEBI:58210"/>
    </ligand>
</feature>
<keyword evidence="7 11" id="KW-0665">Pyrimidine biosynthesis</keyword>
<keyword evidence="9 11" id="KW-0472">Membrane</keyword>
<evidence type="ECO:0000313" key="13">
    <source>
        <dbReference type="EMBL" id="MCZ4282209.1"/>
    </source>
</evidence>
<dbReference type="HAMAP" id="MF_00225">
    <property type="entry name" value="DHO_dh_type2"/>
    <property type="match status" value="1"/>
</dbReference>
<evidence type="ECO:0000259" key="12">
    <source>
        <dbReference type="Pfam" id="PF01180"/>
    </source>
</evidence>
<evidence type="ECO:0000256" key="8">
    <source>
        <dbReference type="ARBA" id="ARBA00023002"/>
    </source>
</evidence>
<evidence type="ECO:0000256" key="5">
    <source>
        <dbReference type="ARBA" id="ARBA00022630"/>
    </source>
</evidence>
<comment type="caution">
    <text evidence="13">The sequence shown here is derived from an EMBL/GenBank/DDBJ whole genome shotgun (WGS) entry which is preliminary data.</text>
</comment>
<comment type="catalytic activity">
    <reaction evidence="10 11">
        <text>(S)-dihydroorotate + a quinone = orotate + a quinol</text>
        <dbReference type="Rhea" id="RHEA:30187"/>
        <dbReference type="ChEBI" id="CHEBI:24646"/>
        <dbReference type="ChEBI" id="CHEBI:30839"/>
        <dbReference type="ChEBI" id="CHEBI:30864"/>
        <dbReference type="ChEBI" id="CHEBI:132124"/>
        <dbReference type="EC" id="1.3.5.2"/>
    </reaction>
</comment>
<dbReference type="CDD" id="cd04738">
    <property type="entry name" value="DHOD_2_like"/>
    <property type="match status" value="1"/>
</dbReference>
<feature type="binding site" evidence="11">
    <location>
        <position position="171"/>
    </location>
    <ligand>
        <name>substrate</name>
    </ligand>
</feature>
<evidence type="ECO:0000256" key="11">
    <source>
        <dbReference type="HAMAP-Rule" id="MF_00225"/>
    </source>
</evidence>
<comment type="similarity">
    <text evidence="4 11">Belongs to the dihydroorotate dehydrogenase family. Type 2 subfamily.</text>
</comment>
<organism evidence="13 14">
    <name type="scientific">Kiloniella laminariae</name>
    <dbReference type="NCBI Taxonomy" id="454162"/>
    <lineage>
        <taxon>Bacteria</taxon>
        <taxon>Pseudomonadati</taxon>
        <taxon>Pseudomonadota</taxon>
        <taxon>Alphaproteobacteria</taxon>
        <taxon>Rhodospirillales</taxon>
        <taxon>Kiloniellaceae</taxon>
        <taxon>Kiloniella</taxon>
    </lineage>
</organism>
<dbReference type="PIRSF" id="PIRSF000164">
    <property type="entry name" value="DHO_oxidase"/>
    <property type="match status" value="1"/>
</dbReference>
<feature type="binding site" evidence="11">
    <location>
        <position position="214"/>
    </location>
    <ligand>
        <name>FMN</name>
        <dbReference type="ChEBI" id="CHEBI:58210"/>
    </ligand>
</feature>
<dbReference type="SUPFAM" id="SSF51395">
    <property type="entry name" value="FMN-linked oxidoreductases"/>
    <property type="match status" value="1"/>
</dbReference>
<gene>
    <name evidence="11" type="primary">pyrD</name>
    <name evidence="13" type="ORF">O4H49_15575</name>
</gene>
<dbReference type="InterPro" id="IPR001295">
    <property type="entry name" value="Dihydroorotate_DH_CS"/>
</dbReference>
<feature type="binding site" evidence="11">
    <location>
        <begin position="243"/>
        <end position="244"/>
    </location>
    <ligand>
        <name>substrate</name>
    </ligand>
</feature>
<comment type="pathway">
    <text evidence="3 11">Pyrimidine metabolism; UMP biosynthesis via de novo pathway; orotate from (S)-dihydroorotate (quinone route): step 1/1.</text>
</comment>
<feature type="binding site" evidence="11">
    <location>
        <begin position="109"/>
        <end position="113"/>
    </location>
    <ligand>
        <name>substrate</name>
    </ligand>
</feature>
<dbReference type="InterPro" id="IPR005719">
    <property type="entry name" value="Dihydroorotate_DH_2"/>
</dbReference>
<dbReference type="InterPro" id="IPR012135">
    <property type="entry name" value="Dihydroorotate_DH_1_2"/>
</dbReference>
<evidence type="ECO:0000256" key="1">
    <source>
        <dbReference type="ARBA" id="ARBA00003125"/>
    </source>
</evidence>
<evidence type="ECO:0000256" key="6">
    <source>
        <dbReference type="ARBA" id="ARBA00022643"/>
    </source>
</evidence>
<sequence length="354" mass="37785">MDTFRFAGPLIRLLEPERAHNLTLWCLKTGVVPSQKPVISPLLKTSLWGREFSNPLGLAAGFDKNAEVVQPMLDQGFGFVEVGSITPRAQPGNPRPRIFRLAEDQAVINRMGFNNGGAEAACERLQKLKSEGYKGLLGVNLGKNKDTAVAVDDYKKGAQLLAPYADYMVINVSSPNTPGLRALQGRAELQVLIGGVQETLRQNLGDKAPPLVLKIAPDLTEADKEDIASVALELKLDGLTVTNTTIDRPDSLQSVHRNEAGGLSGAPLFEASTKVLGDIYRLTEGKIPLIGVGGISSGVQAYAKIRAGASLVQLYSALVYGGPALIPLVLTELVQLLTRDGFSSVTEAVGADHR</sequence>
<dbReference type="PANTHER" id="PTHR48109:SF4">
    <property type="entry name" value="DIHYDROOROTATE DEHYDROGENASE (QUINONE), MITOCHONDRIAL"/>
    <property type="match status" value="1"/>
</dbReference>
<dbReference type="Proteomes" id="UP001069802">
    <property type="component" value="Unassembled WGS sequence"/>
</dbReference>
<feature type="binding site" evidence="11">
    <location>
        <begin position="60"/>
        <end position="64"/>
    </location>
    <ligand>
        <name>FMN</name>
        <dbReference type="ChEBI" id="CHEBI:58210"/>
    </ligand>
</feature>
<feature type="binding site" evidence="11">
    <location>
        <position position="84"/>
    </location>
    <ligand>
        <name>FMN</name>
        <dbReference type="ChEBI" id="CHEBI:58210"/>
    </ligand>
</feature>
<dbReference type="Pfam" id="PF01180">
    <property type="entry name" value="DHO_dh"/>
    <property type="match status" value="1"/>
</dbReference>
<evidence type="ECO:0000256" key="9">
    <source>
        <dbReference type="ARBA" id="ARBA00023136"/>
    </source>
</evidence>
<dbReference type="InterPro" id="IPR005720">
    <property type="entry name" value="Dihydroorotate_DH_cat"/>
</dbReference>
<feature type="binding site" evidence="11">
    <location>
        <position position="265"/>
    </location>
    <ligand>
        <name>FMN</name>
        <dbReference type="ChEBI" id="CHEBI:58210"/>
    </ligand>
</feature>